<keyword evidence="3" id="KW-1185">Reference proteome</keyword>
<feature type="compositionally biased region" description="Basic and acidic residues" evidence="1">
    <location>
        <begin position="8"/>
        <end position="18"/>
    </location>
</feature>
<feature type="region of interest" description="Disordered" evidence="1">
    <location>
        <begin position="1"/>
        <end position="158"/>
    </location>
</feature>
<evidence type="ECO:0000313" key="2">
    <source>
        <dbReference type="EMBL" id="MED6218499.1"/>
    </source>
</evidence>
<feature type="compositionally biased region" description="Polar residues" evidence="1">
    <location>
        <begin position="104"/>
        <end position="113"/>
    </location>
</feature>
<feature type="compositionally biased region" description="Basic and acidic residues" evidence="1">
    <location>
        <begin position="36"/>
        <end position="52"/>
    </location>
</feature>
<dbReference type="EMBL" id="JASCZI010271964">
    <property type="protein sequence ID" value="MED6218499.1"/>
    <property type="molecule type" value="Genomic_DNA"/>
</dbReference>
<evidence type="ECO:0000313" key="3">
    <source>
        <dbReference type="Proteomes" id="UP001341840"/>
    </source>
</evidence>
<feature type="compositionally biased region" description="Basic residues" evidence="1">
    <location>
        <begin position="74"/>
        <end position="88"/>
    </location>
</feature>
<proteinExistence type="predicted"/>
<feature type="compositionally biased region" description="Acidic residues" evidence="1">
    <location>
        <begin position="53"/>
        <end position="63"/>
    </location>
</feature>
<evidence type="ECO:0000256" key="1">
    <source>
        <dbReference type="SAM" id="MobiDB-lite"/>
    </source>
</evidence>
<dbReference type="Proteomes" id="UP001341840">
    <property type="component" value="Unassembled WGS sequence"/>
</dbReference>
<sequence length="158" mass="17689">MKTGHNSRGCDKKKEAMGRDNAGTSGAGVQGQDTNSEGRRPDLDEDAAREQEMFWEETLDDVVADAVDNEHQVRPPRPKKKTPKRNLKRPPPSQHSPLRPHQPQDAQPLTVTPHTMRGASLGTTSRFQDFMPTPRTEGGSARTWPMQHFKLPTTTTFH</sequence>
<reference evidence="2 3" key="1">
    <citation type="journal article" date="2023" name="Plants (Basel)">
        <title>Bridging the Gap: Combining Genomics and Transcriptomics Approaches to Understand Stylosanthes scabra, an Orphan Legume from the Brazilian Caatinga.</title>
        <authorList>
            <person name="Ferreira-Neto J.R.C."/>
            <person name="da Silva M.D."/>
            <person name="Binneck E."/>
            <person name="de Melo N.F."/>
            <person name="da Silva R.H."/>
            <person name="de Melo A.L.T.M."/>
            <person name="Pandolfi V."/>
            <person name="Bustamante F.O."/>
            <person name="Brasileiro-Vidal A.C."/>
            <person name="Benko-Iseppon A.M."/>
        </authorList>
    </citation>
    <scope>NUCLEOTIDE SEQUENCE [LARGE SCALE GENOMIC DNA]</scope>
    <source>
        <tissue evidence="2">Leaves</tissue>
    </source>
</reference>
<organism evidence="2 3">
    <name type="scientific">Stylosanthes scabra</name>
    <dbReference type="NCBI Taxonomy" id="79078"/>
    <lineage>
        <taxon>Eukaryota</taxon>
        <taxon>Viridiplantae</taxon>
        <taxon>Streptophyta</taxon>
        <taxon>Embryophyta</taxon>
        <taxon>Tracheophyta</taxon>
        <taxon>Spermatophyta</taxon>
        <taxon>Magnoliopsida</taxon>
        <taxon>eudicotyledons</taxon>
        <taxon>Gunneridae</taxon>
        <taxon>Pentapetalae</taxon>
        <taxon>rosids</taxon>
        <taxon>fabids</taxon>
        <taxon>Fabales</taxon>
        <taxon>Fabaceae</taxon>
        <taxon>Papilionoideae</taxon>
        <taxon>50 kb inversion clade</taxon>
        <taxon>dalbergioids sensu lato</taxon>
        <taxon>Dalbergieae</taxon>
        <taxon>Pterocarpus clade</taxon>
        <taxon>Stylosanthes</taxon>
    </lineage>
</organism>
<accession>A0ABU6Z8B3</accession>
<protein>
    <submittedName>
        <fullName evidence="2">Uncharacterized protein</fullName>
    </submittedName>
</protein>
<comment type="caution">
    <text evidence="2">The sequence shown here is derived from an EMBL/GenBank/DDBJ whole genome shotgun (WGS) entry which is preliminary data.</text>
</comment>
<name>A0ABU6Z8B3_9FABA</name>
<gene>
    <name evidence="2" type="ORF">PIB30_027155</name>
</gene>